<comment type="caution">
    <text evidence="8">The sequence shown here is derived from an EMBL/GenBank/DDBJ whole genome shotgun (WGS) entry which is preliminary data.</text>
</comment>
<feature type="domain" description="CobW C-terminal" evidence="7">
    <location>
        <begin position="222"/>
        <end position="317"/>
    </location>
</feature>
<dbReference type="InterPro" id="IPR011629">
    <property type="entry name" value="CobW-like_C"/>
</dbReference>
<dbReference type="PANTHER" id="PTHR13748:SF62">
    <property type="entry name" value="COBW DOMAIN-CONTAINING PROTEIN"/>
    <property type="match status" value="1"/>
</dbReference>
<gene>
    <name evidence="8" type="ORF">GGR27_002058</name>
</gene>
<dbReference type="Gene3D" id="3.30.1220.10">
    <property type="entry name" value="CobW-like, C-terminal domain"/>
    <property type="match status" value="1"/>
</dbReference>
<name>A0ABX0XC83_9BACT</name>
<keyword evidence="2" id="KW-0378">Hydrolase</keyword>
<keyword evidence="1" id="KW-0547">Nucleotide-binding</keyword>
<dbReference type="InterPro" id="IPR003495">
    <property type="entry name" value="CobW/HypB/UreG_nucleotide-bd"/>
</dbReference>
<evidence type="ECO:0000256" key="6">
    <source>
        <dbReference type="ARBA" id="ARBA00049117"/>
    </source>
</evidence>
<dbReference type="SUPFAM" id="SSF90002">
    <property type="entry name" value="Hypothetical protein YjiA, C-terminal domain"/>
    <property type="match status" value="1"/>
</dbReference>
<dbReference type="PANTHER" id="PTHR13748">
    <property type="entry name" value="COBW-RELATED"/>
    <property type="match status" value="1"/>
</dbReference>
<comment type="function">
    <text evidence="5">Zinc chaperone that directly transfers zinc cofactor to target proteins, thereby activating them. Zinc is transferred from the CXCC motif in the GTPase domain to the zinc binding site in target proteins in a process requiring GTP hydrolysis.</text>
</comment>
<evidence type="ECO:0000256" key="4">
    <source>
        <dbReference type="ARBA" id="ARBA00034320"/>
    </source>
</evidence>
<dbReference type="InterPro" id="IPR051316">
    <property type="entry name" value="Zinc-reg_GTPase_activator"/>
</dbReference>
<dbReference type="InterPro" id="IPR036627">
    <property type="entry name" value="CobW-likC_sf"/>
</dbReference>
<comment type="similarity">
    <text evidence="4">Belongs to the SIMIBI class G3E GTPase family. ZNG1 subfamily.</text>
</comment>
<organism evidence="8 9">
    <name type="scientific">Neolewinella antarctica</name>
    <dbReference type="NCBI Taxonomy" id="442734"/>
    <lineage>
        <taxon>Bacteria</taxon>
        <taxon>Pseudomonadati</taxon>
        <taxon>Bacteroidota</taxon>
        <taxon>Saprospiria</taxon>
        <taxon>Saprospirales</taxon>
        <taxon>Lewinellaceae</taxon>
        <taxon>Neolewinella</taxon>
    </lineage>
</organism>
<evidence type="ECO:0000256" key="1">
    <source>
        <dbReference type="ARBA" id="ARBA00022741"/>
    </source>
</evidence>
<dbReference type="SUPFAM" id="SSF52540">
    <property type="entry name" value="P-loop containing nucleoside triphosphate hydrolases"/>
    <property type="match status" value="1"/>
</dbReference>
<reference evidence="8 9" key="1">
    <citation type="submission" date="2020-03" db="EMBL/GenBank/DDBJ databases">
        <title>Genomic Encyclopedia of Type Strains, Phase IV (KMG-IV): sequencing the most valuable type-strain genomes for metagenomic binning, comparative biology and taxonomic classification.</title>
        <authorList>
            <person name="Goeker M."/>
        </authorList>
    </citation>
    <scope>NUCLEOTIDE SEQUENCE [LARGE SCALE GENOMIC DNA]</scope>
    <source>
        <strain evidence="8 9">DSM 105096</strain>
    </source>
</reference>
<evidence type="ECO:0000313" key="9">
    <source>
        <dbReference type="Proteomes" id="UP000770785"/>
    </source>
</evidence>
<evidence type="ECO:0000256" key="5">
    <source>
        <dbReference type="ARBA" id="ARBA00045658"/>
    </source>
</evidence>
<dbReference type="RefSeq" id="WP_168037320.1">
    <property type="nucleotide sequence ID" value="NZ_JAATJH010000003.1"/>
</dbReference>
<evidence type="ECO:0000256" key="2">
    <source>
        <dbReference type="ARBA" id="ARBA00022801"/>
    </source>
</evidence>
<evidence type="ECO:0000313" key="8">
    <source>
        <dbReference type="EMBL" id="NJC26548.1"/>
    </source>
</evidence>
<comment type="catalytic activity">
    <reaction evidence="6">
        <text>GTP + H2O = GDP + phosphate + H(+)</text>
        <dbReference type="Rhea" id="RHEA:19669"/>
        <dbReference type="ChEBI" id="CHEBI:15377"/>
        <dbReference type="ChEBI" id="CHEBI:15378"/>
        <dbReference type="ChEBI" id="CHEBI:37565"/>
        <dbReference type="ChEBI" id="CHEBI:43474"/>
        <dbReference type="ChEBI" id="CHEBI:58189"/>
    </reaction>
    <physiologicalReaction direction="left-to-right" evidence="6">
        <dbReference type="Rhea" id="RHEA:19670"/>
    </physiologicalReaction>
</comment>
<keyword evidence="3" id="KW-0143">Chaperone</keyword>
<sequence length="322" mass="36149">MGKIPVYLITGFLGSGKTTFLNHFIQAVFPQRVMVIENEMGKINVDAGGLVIDGVEDVIPLSAGCLCCSLHDELLDALEIVSERREEFDLLVIGTTGVADPSSIVETFLADWRVGRVFELRSVICLADAGLLEDWLGETDEARRQLVSADLIFLYKADLISPSYAARLRAAIRGVNPTAVVRTGEFGRFDVSELLNGKHVTGEVLIERISLAREHEYAHGNIKPFTLTFEEPFDLDKLSHEMLRLVKLYYHQIYRIKGVVSIANHPSRVVLQSVRSTVTLTDGPNWEESEERRRSHFVFIGKDLRKDVMEKIVRRNLAAVLK</sequence>
<accession>A0ABX0XC83</accession>
<keyword evidence="9" id="KW-1185">Reference proteome</keyword>
<dbReference type="CDD" id="cd03112">
    <property type="entry name" value="CobW-like"/>
    <property type="match status" value="1"/>
</dbReference>
<evidence type="ECO:0000256" key="3">
    <source>
        <dbReference type="ARBA" id="ARBA00023186"/>
    </source>
</evidence>
<dbReference type="SMART" id="SM00833">
    <property type="entry name" value="CobW_C"/>
    <property type="match status" value="1"/>
</dbReference>
<dbReference type="Pfam" id="PF02492">
    <property type="entry name" value="cobW"/>
    <property type="match status" value="1"/>
</dbReference>
<evidence type="ECO:0000259" key="7">
    <source>
        <dbReference type="SMART" id="SM00833"/>
    </source>
</evidence>
<proteinExistence type="inferred from homology"/>
<dbReference type="Pfam" id="PF07683">
    <property type="entry name" value="CobW_C"/>
    <property type="match status" value="1"/>
</dbReference>
<dbReference type="Gene3D" id="3.40.50.300">
    <property type="entry name" value="P-loop containing nucleotide triphosphate hydrolases"/>
    <property type="match status" value="1"/>
</dbReference>
<dbReference type="Proteomes" id="UP000770785">
    <property type="component" value="Unassembled WGS sequence"/>
</dbReference>
<dbReference type="EMBL" id="JAATJH010000003">
    <property type="protein sequence ID" value="NJC26548.1"/>
    <property type="molecule type" value="Genomic_DNA"/>
</dbReference>
<protein>
    <submittedName>
        <fullName evidence="8">G3E family GTPase</fullName>
    </submittedName>
</protein>
<dbReference type="InterPro" id="IPR027417">
    <property type="entry name" value="P-loop_NTPase"/>
</dbReference>